<evidence type="ECO:0000313" key="1">
    <source>
        <dbReference type="EMBL" id="GFN92937.1"/>
    </source>
</evidence>
<dbReference type="Proteomes" id="UP000735302">
    <property type="component" value="Unassembled WGS sequence"/>
</dbReference>
<sequence length="150" mass="17453">MKHETELTKVFSSPVTPACGRKRNKVWKKIEPKSKRLKDSFKKLYENSSKTSQDPFWLNTCLVQLQKRLWRGVSAQRTTIDYLVRRHIGSLAKVCAKTFRSITCVSENRIQRLTCYHKAHGQFMPEQWGGSHIKQGNIEVTESIKTWIST</sequence>
<evidence type="ECO:0000313" key="2">
    <source>
        <dbReference type="Proteomes" id="UP000735302"/>
    </source>
</evidence>
<gene>
    <name evidence="1" type="ORF">PoB_001944300</name>
</gene>
<organism evidence="1 2">
    <name type="scientific">Plakobranchus ocellatus</name>
    <dbReference type="NCBI Taxonomy" id="259542"/>
    <lineage>
        <taxon>Eukaryota</taxon>
        <taxon>Metazoa</taxon>
        <taxon>Spiralia</taxon>
        <taxon>Lophotrochozoa</taxon>
        <taxon>Mollusca</taxon>
        <taxon>Gastropoda</taxon>
        <taxon>Heterobranchia</taxon>
        <taxon>Euthyneura</taxon>
        <taxon>Panpulmonata</taxon>
        <taxon>Sacoglossa</taxon>
        <taxon>Placobranchoidea</taxon>
        <taxon>Plakobranchidae</taxon>
        <taxon>Plakobranchus</taxon>
    </lineage>
</organism>
<accession>A0AAV3ZEC9</accession>
<dbReference type="AlphaFoldDB" id="A0AAV3ZEC9"/>
<proteinExistence type="predicted"/>
<protein>
    <submittedName>
        <fullName evidence="1">Gag-Pol polyprotein</fullName>
    </submittedName>
</protein>
<reference evidence="1 2" key="1">
    <citation type="journal article" date="2021" name="Elife">
        <title>Chloroplast acquisition without the gene transfer in kleptoplastic sea slugs, Plakobranchus ocellatus.</title>
        <authorList>
            <person name="Maeda T."/>
            <person name="Takahashi S."/>
            <person name="Yoshida T."/>
            <person name="Shimamura S."/>
            <person name="Takaki Y."/>
            <person name="Nagai Y."/>
            <person name="Toyoda A."/>
            <person name="Suzuki Y."/>
            <person name="Arimoto A."/>
            <person name="Ishii H."/>
            <person name="Satoh N."/>
            <person name="Nishiyama T."/>
            <person name="Hasebe M."/>
            <person name="Maruyama T."/>
            <person name="Minagawa J."/>
            <person name="Obokata J."/>
            <person name="Shigenobu S."/>
        </authorList>
    </citation>
    <scope>NUCLEOTIDE SEQUENCE [LARGE SCALE GENOMIC DNA]</scope>
</reference>
<keyword evidence="2" id="KW-1185">Reference proteome</keyword>
<comment type="caution">
    <text evidence="1">The sequence shown here is derived from an EMBL/GenBank/DDBJ whole genome shotgun (WGS) entry which is preliminary data.</text>
</comment>
<dbReference type="EMBL" id="BLXT01002301">
    <property type="protein sequence ID" value="GFN92937.1"/>
    <property type="molecule type" value="Genomic_DNA"/>
</dbReference>
<name>A0AAV3ZEC9_9GAST</name>